<name>A0A916NYJ2_9BACL</name>
<dbReference type="GO" id="GO:0003700">
    <property type="term" value="F:DNA-binding transcription factor activity"/>
    <property type="evidence" value="ECO:0007669"/>
    <property type="project" value="TreeGrafter"/>
</dbReference>
<evidence type="ECO:0000313" key="4">
    <source>
        <dbReference type="EMBL" id="CAG7645980.1"/>
    </source>
</evidence>
<reference evidence="4" key="1">
    <citation type="submission" date="2021-06" db="EMBL/GenBank/DDBJ databases">
        <authorList>
            <person name="Criscuolo A."/>
        </authorList>
    </citation>
    <scope>NUCLEOTIDE SEQUENCE</scope>
    <source>
        <strain evidence="4">CIP111600</strain>
    </source>
</reference>
<feature type="domain" description="HTH tetR-type" evidence="3">
    <location>
        <begin position="1"/>
        <end position="54"/>
    </location>
</feature>
<dbReference type="PROSITE" id="PS50977">
    <property type="entry name" value="HTH_TETR_2"/>
    <property type="match status" value="1"/>
</dbReference>
<gene>
    <name evidence="4" type="ORF">PAESOLCIP111_05068</name>
</gene>
<dbReference type="InterPro" id="IPR050109">
    <property type="entry name" value="HTH-type_TetR-like_transc_reg"/>
</dbReference>
<keyword evidence="1 2" id="KW-0238">DNA-binding</keyword>
<evidence type="ECO:0000259" key="3">
    <source>
        <dbReference type="PROSITE" id="PS50977"/>
    </source>
</evidence>
<feature type="DNA-binding region" description="H-T-H motif" evidence="2">
    <location>
        <begin position="17"/>
        <end position="36"/>
    </location>
</feature>
<dbReference type="Pfam" id="PF00440">
    <property type="entry name" value="TetR_N"/>
    <property type="match status" value="1"/>
</dbReference>
<dbReference type="InterPro" id="IPR001647">
    <property type="entry name" value="HTH_TetR"/>
</dbReference>
<dbReference type="PANTHER" id="PTHR30055">
    <property type="entry name" value="HTH-TYPE TRANSCRIPTIONAL REGULATOR RUTR"/>
    <property type="match status" value="1"/>
</dbReference>
<evidence type="ECO:0000313" key="5">
    <source>
        <dbReference type="Proteomes" id="UP000693672"/>
    </source>
</evidence>
<dbReference type="PANTHER" id="PTHR30055:SF226">
    <property type="entry name" value="HTH-TYPE TRANSCRIPTIONAL REGULATOR PKSA"/>
    <property type="match status" value="1"/>
</dbReference>
<dbReference type="EMBL" id="CAJVAS010000033">
    <property type="protein sequence ID" value="CAG7645980.1"/>
    <property type="molecule type" value="Genomic_DNA"/>
</dbReference>
<sequence>MAAVIDLVAEKGYHGVSTKEIAAAAGVNEVTLFRQFGSKQHLLESAFHHFHYTEEMKKLFGEKLVGELYDDLLLVSRTYHGMMFRNRKMILIALKESGIFSAFREKANKHPRQLKELLTDYFNAMYEKGKLIETNTEMQALSFMWMNYGAFISNLHSDDASFPSVKMDAFIEQSVRTFTRALTP</sequence>
<evidence type="ECO:0000256" key="1">
    <source>
        <dbReference type="ARBA" id="ARBA00023125"/>
    </source>
</evidence>
<protein>
    <recommendedName>
        <fullName evidence="3">HTH tetR-type domain-containing protein</fullName>
    </recommendedName>
</protein>
<proteinExistence type="predicted"/>
<comment type="caution">
    <text evidence="4">The sequence shown here is derived from an EMBL/GenBank/DDBJ whole genome shotgun (WGS) entry which is preliminary data.</text>
</comment>
<organism evidence="4 5">
    <name type="scientific">Paenibacillus solanacearum</name>
    <dbReference type="NCBI Taxonomy" id="2048548"/>
    <lineage>
        <taxon>Bacteria</taxon>
        <taxon>Bacillati</taxon>
        <taxon>Bacillota</taxon>
        <taxon>Bacilli</taxon>
        <taxon>Bacillales</taxon>
        <taxon>Paenibacillaceae</taxon>
        <taxon>Paenibacillus</taxon>
    </lineage>
</organism>
<keyword evidence="5" id="KW-1185">Reference proteome</keyword>
<dbReference type="Proteomes" id="UP000693672">
    <property type="component" value="Unassembled WGS sequence"/>
</dbReference>
<dbReference type="AlphaFoldDB" id="A0A916NYJ2"/>
<accession>A0A916NYJ2</accession>
<dbReference type="GO" id="GO:0000976">
    <property type="term" value="F:transcription cis-regulatory region binding"/>
    <property type="evidence" value="ECO:0007669"/>
    <property type="project" value="TreeGrafter"/>
</dbReference>
<evidence type="ECO:0000256" key="2">
    <source>
        <dbReference type="PROSITE-ProRule" id="PRU00335"/>
    </source>
</evidence>
<dbReference type="RefSeq" id="WP_218094827.1">
    <property type="nucleotide sequence ID" value="NZ_CAJVAS010000033.1"/>
</dbReference>